<evidence type="ECO:0000313" key="2">
    <source>
        <dbReference type="EMBL" id="RRN44033.1"/>
    </source>
</evidence>
<feature type="signal peptide" evidence="1">
    <location>
        <begin position="1"/>
        <end position="38"/>
    </location>
</feature>
<feature type="chain" id="PRO_5018549681" description="Porin" evidence="1">
    <location>
        <begin position="39"/>
        <end position="443"/>
    </location>
</feature>
<name>A0A3R8NAB2_9BURK</name>
<gene>
    <name evidence="2" type="ORF">EHV23_11665</name>
</gene>
<dbReference type="SUPFAM" id="SSF56935">
    <property type="entry name" value="Porins"/>
    <property type="match status" value="1"/>
</dbReference>
<comment type="caution">
    <text evidence="2">The sequence shown here is derived from an EMBL/GenBank/DDBJ whole genome shotgun (WGS) entry which is preliminary data.</text>
</comment>
<dbReference type="InterPro" id="IPR018759">
    <property type="entry name" value="BBP2_2"/>
</dbReference>
<dbReference type="RefSeq" id="WP_125096232.1">
    <property type="nucleotide sequence ID" value="NZ_RRUE01000002.1"/>
</dbReference>
<dbReference type="EMBL" id="RRUE01000002">
    <property type="protein sequence ID" value="RRN44033.1"/>
    <property type="molecule type" value="Genomic_DNA"/>
</dbReference>
<dbReference type="Proteomes" id="UP000270261">
    <property type="component" value="Unassembled WGS sequence"/>
</dbReference>
<dbReference type="Pfam" id="PF10082">
    <property type="entry name" value="BBP2_2"/>
    <property type="match status" value="1"/>
</dbReference>
<sequence length="443" mass="49265">MKEFIQKQKKGAQPAGMRRVSAAVAAIVCGLAASAAQAQLDVPAQDWTPDAEADVIKLTGRVGVTHDSNVLRLNNQSQGGIYANKKAGDTYLNGGMGIEFDRLISQQRLRANAEVEGFKYKEYNDFDHVGYNAGATLDWVVGRPLFGSAGVKLVRTQPTVQDRVYQQATNVNGDRNNITSQNVFFNAGFRFTPAWSVIGGVDFMRSRNSLEVYKDTDYDTKSAEGGMRWAPGTGLEVDLVYRATKGDYKSARRYADDGSALLCGVNNCTKNDYDENSLLTRVQYRPSEDSRLAGYIGYTRREYDQGNRDFKGLTTGFDMEWALSGNVQMRASLGRSIEPDDDAVSTTSPETWSLALNPTVQATGKITLEPFARFYNRRYKGEQLTAGEATRKDKIFSVGVEADYEFRRNMFLMANLQHDKRDSNRDNLDYKANVVGVGLKVQF</sequence>
<evidence type="ECO:0008006" key="4">
    <source>
        <dbReference type="Google" id="ProtNLM"/>
    </source>
</evidence>
<dbReference type="OrthoDB" id="8576304at2"/>
<reference evidence="2 3" key="1">
    <citation type="submission" date="2018-11" db="EMBL/GenBank/DDBJ databases">
        <title>Genome sequencing of Lautropia sp. KCOM 2505 (= ChDC F240).</title>
        <authorList>
            <person name="Kook J.-K."/>
            <person name="Park S.-N."/>
            <person name="Lim Y.K."/>
        </authorList>
    </citation>
    <scope>NUCLEOTIDE SEQUENCE [LARGE SCALE GENOMIC DNA]</scope>
    <source>
        <strain evidence="2 3">KCOM 2505</strain>
    </source>
</reference>
<evidence type="ECO:0000313" key="3">
    <source>
        <dbReference type="Proteomes" id="UP000270261"/>
    </source>
</evidence>
<accession>A0A3R8NAB2</accession>
<proteinExistence type="predicted"/>
<keyword evidence="3" id="KW-1185">Reference proteome</keyword>
<dbReference type="AlphaFoldDB" id="A0A3R8NAB2"/>
<organism evidence="2 3">
    <name type="scientific">Lautropia dentalis</name>
    <dbReference type="NCBI Taxonomy" id="2490857"/>
    <lineage>
        <taxon>Bacteria</taxon>
        <taxon>Pseudomonadati</taxon>
        <taxon>Pseudomonadota</taxon>
        <taxon>Betaproteobacteria</taxon>
        <taxon>Burkholderiales</taxon>
        <taxon>Burkholderiaceae</taxon>
        <taxon>Lautropia</taxon>
    </lineage>
</organism>
<dbReference type="InterPro" id="IPR023614">
    <property type="entry name" value="Porin_dom_sf"/>
</dbReference>
<protein>
    <recommendedName>
        <fullName evidence="4">Porin</fullName>
    </recommendedName>
</protein>
<keyword evidence="1" id="KW-0732">Signal</keyword>
<evidence type="ECO:0000256" key="1">
    <source>
        <dbReference type="SAM" id="SignalP"/>
    </source>
</evidence>
<dbReference type="Gene3D" id="2.40.160.10">
    <property type="entry name" value="Porin"/>
    <property type="match status" value="1"/>
</dbReference>